<dbReference type="InterPro" id="IPR039426">
    <property type="entry name" value="TonB-dep_rcpt-like"/>
</dbReference>
<evidence type="ECO:0000259" key="9">
    <source>
        <dbReference type="Pfam" id="PF07715"/>
    </source>
</evidence>
<feature type="non-terminal residue" evidence="10">
    <location>
        <position position="430"/>
    </location>
</feature>
<dbReference type="PANTHER" id="PTHR32552">
    <property type="entry name" value="FERRICHROME IRON RECEPTOR-RELATED"/>
    <property type="match status" value="1"/>
</dbReference>
<evidence type="ECO:0000256" key="6">
    <source>
        <dbReference type="ARBA" id="ARBA00023237"/>
    </source>
</evidence>
<dbReference type="InterPro" id="IPR036942">
    <property type="entry name" value="Beta-barrel_TonB_sf"/>
</dbReference>
<comment type="subcellular location">
    <subcellularLocation>
        <location evidence="1 7">Cell outer membrane</location>
        <topology evidence="1 7">Multi-pass membrane protein</topology>
    </subcellularLocation>
</comment>
<dbReference type="GO" id="GO:0015344">
    <property type="term" value="F:siderophore uptake transmembrane transporter activity"/>
    <property type="evidence" value="ECO:0007669"/>
    <property type="project" value="TreeGrafter"/>
</dbReference>
<evidence type="ECO:0000256" key="4">
    <source>
        <dbReference type="ARBA" id="ARBA00022692"/>
    </source>
</evidence>
<evidence type="ECO:0000256" key="1">
    <source>
        <dbReference type="ARBA" id="ARBA00004571"/>
    </source>
</evidence>
<keyword evidence="2 7" id="KW-0813">Transport</keyword>
<dbReference type="Pfam" id="PF07715">
    <property type="entry name" value="Plug"/>
    <property type="match status" value="1"/>
</dbReference>
<feature type="signal peptide" evidence="8">
    <location>
        <begin position="1"/>
        <end position="22"/>
    </location>
</feature>
<evidence type="ECO:0000256" key="7">
    <source>
        <dbReference type="PROSITE-ProRule" id="PRU01360"/>
    </source>
</evidence>
<keyword evidence="6 7" id="KW-0998">Cell outer membrane</keyword>
<dbReference type="InterPro" id="IPR037066">
    <property type="entry name" value="Plug_dom_sf"/>
</dbReference>
<protein>
    <submittedName>
        <fullName evidence="10">TonB-dependent receptor</fullName>
    </submittedName>
</protein>
<dbReference type="PANTHER" id="PTHR32552:SF84">
    <property type="entry name" value="TONB-DEPENDENT RECEPTOR-RELATED"/>
    <property type="match status" value="1"/>
</dbReference>
<dbReference type="Gene3D" id="2.40.170.20">
    <property type="entry name" value="TonB-dependent receptor, beta-barrel domain"/>
    <property type="match status" value="1"/>
</dbReference>
<keyword evidence="3 7" id="KW-1134">Transmembrane beta strand</keyword>
<keyword evidence="8" id="KW-0732">Signal</keyword>
<dbReference type="AlphaFoldDB" id="A0A937W489"/>
<keyword evidence="4 7" id="KW-0812">Transmembrane</keyword>
<comment type="similarity">
    <text evidence="7">Belongs to the TonB-dependent receptor family.</text>
</comment>
<comment type="caution">
    <text evidence="10">The sequence shown here is derived from an EMBL/GenBank/DDBJ whole genome shotgun (WGS) entry which is preliminary data.</text>
</comment>
<dbReference type="SUPFAM" id="SSF56935">
    <property type="entry name" value="Porins"/>
    <property type="match status" value="1"/>
</dbReference>
<dbReference type="EMBL" id="VGLS01001005">
    <property type="protein sequence ID" value="MBM3226683.1"/>
    <property type="molecule type" value="Genomic_DNA"/>
</dbReference>
<organism evidence="10 11">
    <name type="scientific">Tectimicrobiota bacterium</name>
    <dbReference type="NCBI Taxonomy" id="2528274"/>
    <lineage>
        <taxon>Bacteria</taxon>
        <taxon>Pseudomonadati</taxon>
        <taxon>Nitrospinota/Tectimicrobiota group</taxon>
        <taxon>Candidatus Tectimicrobiota</taxon>
    </lineage>
</organism>
<dbReference type="InterPro" id="IPR012910">
    <property type="entry name" value="Plug_dom"/>
</dbReference>
<evidence type="ECO:0000313" key="11">
    <source>
        <dbReference type="Proteomes" id="UP000712673"/>
    </source>
</evidence>
<keyword evidence="10" id="KW-0675">Receptor</keyword>
<feature type="chain" id="PRO_5037980350" evidence="8">
    <location>
        <begin position="23"/>
        <end position="430"/>
    </location>
</feature>
<feature type="domain" description="TonB-dependent receptor plug" evidence="9">
    <location>
        <begin position="77"/>
        <end position="177"/>
    </location>
</feature>
<reference evidence="10" key="1">
    <citation type="submission" date="2019-03" db="EMBL/GenBank/DDBJ databases">
        <title>Lake Tanganyika Metagenome-Assembled Genomes (MAGs).</title>
        <authorList>
            <person name="Tran P."/>
        </authorList>
    </citation>
    <scope>NUCLEOTIDE SEQUENCE</scope>
    <source>
        <strain evidence="10">K_DeepCast_65m_m2_066</strain>
    </source>
</reference>
<evidence type="ECO:0000256" key="2">
    <source>
        <dbReference type="ARBA" id="ARBA00022448"/>
    </source>
</evidence>
<dbReference type="Proteomes" id="UP000712673">
    <property type="component" value="Unassembled WGS sequence"/>
</dbReference>
<dbReference type="GO" id="GO:0009279">
    <property type="term" value="C:cell outer membrane"/>
    <property type="evidence" value="ECO:0007669"/>
    <property type="project" value="UniProtKB-SubCell"/>
</dbReference>
<dbReference type="Gene3D" id="2.170.130.10">
    <property type="entry name" value="TonB-dependent receptor, plug domain"/>
    <property type="match status" value="1"/>
</dbReference>
<dbReference type="PROSITE" id="PS52016">
    <property type="entry name" value="TONB_DEPENDENT_REC_3"/>
    <property type="match status" value="1"/>
</dbReference>
<gene>
    <name evidence="10" type="ORF">FJZ47_23200</name>
</gene>
<accession>A0A937W489</accession>
<proteinExistence type="inferred from homology"/>
<name>A0A937W489_UNCTE</name>
<evidence type="ECO:0000313" key="10">
    <source>
        <dbReference type="EMBL" id="MBM3226683.1"/>
    </source>
</evidence>
<evidence type="ECO:0000256" key="5">
    <source>
        <dbReference type="ARBA" id="ARBA00023136"/>
    </source>
</evidence>
<sequence>MSLLTPLSALCGLLLCTSLAYAQTGGGLRPRTDTGSAAERQQLERVLVTGPRAASEPTGLGLDAATGTASRLGLTPRGLPASIDIIGREAIEERGHRTNLEAIESGVGITAANPPGDPSTFSLRGFTDNQITHLTDGIRVGPATMTSRQMNTWNLERVEILKGPASVLYGEGAIAGALNYVIRRPKREDPLHVDGLLSYGSFNTLNLGVGSGGPLYANTLFYRVDFSQQTSSGFIDDTSSTYRSLTSALLFDVTKQLSLELSFDFQHDDLSPYWGTPLVPRSFATRPLSGVVETRDGRTIDSRMDRVNYNVTDHVMYADNYWGRLKANWQVTPALKVRNELYYYHADRRWENAETYTFNPTTLRVDRDRFFVGHDQDIIGNRSDALLTLPLFGLPNRFLFGFDISHLDFNRPAFFQGDVDSVDPFQPVRG</sequence>
<keyword evidence="5 7" id="KW-0472">Membrane</keyword>
<evidence type="ECO:0000256" key="8">
    <source>
        <dbReference type="SAM" id="SignalP"/>
    </source>
</evidence>
<evidence type="ECO:0000256" key="3">
    <source>
        <dbReference type="ARBA" id="ARBA00022452"/>
    </source>
</evidence>